<keyword evidence="3" id="KW-1185">Reference proteome</keyword>
<reference evidence="2 3" key="1">
    <citation type="journal article" date="2019" name="Fungal Biol. Biotechnol.">
        <title>Draft genome sequence of fastidious pathogen Ceratobasidium theobromae, which causes vascular-streak dieback in Theobroma cacao.</title>
        <authorList>
            <person name="Ali S.S."/>
            <person name="Asman A."/>
            <person name="Shao J."/>
            <person name="Firmansyah A.P."/>
            <person name="Susilo A.W."/>
            <person name="Rosmana A."/>
            <person name="McMahon P."/>
            <person name="Junaid M."/>
            <person name="Guest D."/>
            <person name="Kheng T.Y."/>
            <person name="Meinhardt L.W."/>
            <person name="Bailey B.A."/>
        </authorList>
    </citation>
    <scope>NUCLEOTIDE SEQUENCE [LARGE SCALE GENOMIC DNA]</scope>
    <source>
        <strain evidence="2 3">CT2</strain>
    </source>
</reference>
<feature type="region of interest" description="Disordered" evidence="1">
    <location>
        <begin position="269"/>
        <end position="303"/>
    </location>
</feature>
<sequence>MPRSVLEGPFEFDSPTLVSALRISTIYDYPGLRTFALKHLDQAKLTAIERIKIGREFGLASWEGPAYRELCARDEAITIEEANVLGMEAFVRVAGIREKEQQARNKVRGNESTARLDESKSVCSPLLKTELGGRKVIETSSNYQHKDTLLGGCSEPTHDGGDGTKLDAQALERSFRGLSIHRDYQGLDETNPADCQCQICLRRDRPVDPFIPVSDSAPSWPRAYEYLRPFLNVFRVDSFSTHDVRSGLTPHPQRGVFLEFQLDLESTDIMPKPESESGLEVTQEPEPENQVRHPNSQVTPCRH</sequence>
<accession>A0A5N5QT10</accession>
<dbReference type="Proteomes" id="UP000383932">
    <property type="component" value="Unassembled WGS sequence"/>
</dbReference>
<name>A0A5N5QT10_9AGAM</name>
<comment type="caution">
    <text evidence="2">The sequence shown here is derived from an EMBL/GenBank/DDBJ whole genome shotgun (WGS) entry which is preliminary data.</text>
</comment>
<proteinExistence type="predicted"/>
<evidence type="ECO:0000256" key="1">
    <source>
        <dbReference type="SAM" id="MobiDB-lite"/>
    </source>
</evidence>
<dbReference type="EMBL" id="SSOP01000017">
    <property type="protein sequence ID" value="KAB5594711.1"/>
    <property type="molecule type" value="Genomic_DNA"/>
</dbReference>
<dbReference type="AlphaFoldDB" id="A0A5N5QT10"/>
<evidence type="ECO:0000313" key="2">
    <source>
        <dbReference type="EMBL" id="KAB5594711.1"/>
    </source>
</evidence>
<feature type="compositionally biased region" description="Polar residues" evidence="1">
    <location>
        <begin position="292"/>
        <end position="303"/>
    </location>
</feature>
<protein>
    <submittedName>
        <fullName evidence="2">Uncharacterized protein</fullName>
    </submittedName>
</protein>
<dbReference type="OrthoDB" id="2593747at2759"/>
<evidence type="ECO:0000313" key="3">
    <source>
        <dbReference type="Proteomes" id="UP000383932"/>
    </source>
</evidence>
<gene>
    <name evidence="2" type="ORF">CTheo_1858</name>
</gene>
<organism evidence="2 3">
    <name type="scientific">Ceratobasidium theobromae</name>
    <dbReference type="NCBI Taxonomy" id="1582974"/>
    <lineage>
        <taxon>Eukaryota</taxon>
        <taxon>Fungi</taxon>
        <taxon>Dikarya</taxon>
        <taxon>Basidiomycota</taxon>
        <taxon>Agaricomycotina</taxon>
        <taxon>Agaricomycetes</taxon>
        <taxon>Cantharellales</taxon>
        <taxon>Ceratobasidiaceae</taxon>
        <taxon>Ceratobasidium</taxon>
    </lineage>
</organism>